<evidence type="ECO:0000259" key="1">
    <source>
        <dbReference type="PROSITE" id="PS51154"/>
    </source>
</evidence>
<sequence>MESMINGTAVKIVRGDITRYETDAIVNAANSSLLGGGGVDGAIHRAGGPAILAECHKIRDRQGGCDTGDAVVTTAGRLPAKIVVHTVGPVYRGGQDREEELLKSCYLRSIEEACAAGAQRIAFPNISTGIYGYPKEAAAKAALSAVLDLLRTSTNGNDEVCPQEVAFVCYDEENERIYRQLLEQES</sequence>
<dbReference type="NCBIfam" id="NF001664">
    <property type="entry name" value="PRK00431.1-6"/>
    <property type="match status" value="1"/>
</dbReference>
<dbReference type="SUPFAM" id="SSF52949">
    <property type="entry name" value="Macro domain-like"/>
    <property type="match status" value="1"/>
</dbReference>
<dbReference type="Gene3D" id="3.40.220.10">
    <property type="entry name" value="Leucine Aminopeptidase, subunit E, domain 1"/>
    <property type="match status" value="1"/>
</dbReference>
<evidence type="ECO:0000313" key="3">
    <source>
        <dbReference type="Proteomes" id="UP000606653"/>
    </source>
</evidence>
<dbReference type="RefSeq" id="WP_018975105.1">
    <property type="nucleotide sequence ID" value="NZ_BMLN01000001.1"/>
</dbReference>
<dbReference type="CDD" id="cd02908">
    <property type="entry name" value="Macro_OAADPr_deacetylase"/>
    <property type="match status" value="1"/>
</dbReference>
<dbReference type="PROSITE" id="PS51154">
    <property type="entry name" value="MACRO"/>
    <property type="match status" value="1"/>
</dbReference>
<accession>A0ABQ2KR20</accession>
<comment type="caution">
    <text evidence="2">The sequence shown here is derived from an EMBL/GenBank/DDBJ whole genome shotgun (WGS) entry which is preliminary data.</text>
</comment>
<organism evidence="2 3">
    <name type="scientific">Saccharibacillus kuerlensis</name>
    <dbReference type="NCBI Taxonomy" id="459527"/>
    <lineage>
        <taxon>Bacteria</taxon>
        <taxon>Bacillati</taxon>
        <taxon>Bacillota</taxon>
        <taxon>Bacilli</taxon>
        <taxon>Bacillales</taxon>
        <taxon>Paenibacillaceae</taxon>
        <taxon>Saccharibacillus</taxon>
    </lineage>
</organism>
<gene>
    <name evidence="2" type="ORF">GCM10010969_01700</name>
</gene>
<name>A0ABQ2KR20_9BACL</name>
<reference evidence="3" key="1">
    <citation type="journal article" date="2019" name="Int. J. Syst. Evol. Microbiol.">
        <title>The Global Catalogue of Microorganisms (GCM) 10K type strain sequencing project: providing services to taxonomists for standard genome sequencing and annotation.</title>
        <authorList>
            <consortium name="The Broad Institute Genomics Platform"/>
            <consortium name="The Broad Institute Genome Sequencing Center for Infectious Disease"/>
            <person name="Wu L."/>
            <person name="Ma J."/>
        </authorList>
    </citation>
    <scope>NUCLEOTIDE SEQUENCE [LARGE SCALE GENOMIC DNA]</scope>
    <source>
        <strain evidence="3">CGMCC 1.6964</strain>
    </source>
</reference>
<dbReference type="SMART" id="SM00506">
    <property type="entry name" value="A1pp"/>
    <property type="match status" value="1"/>
</dbReference>
<dbReference type="InterPro" id="IPR043472">
    <property type="entry name" value="Macro_dom-like"/>
</dbReference>
<dbReference type="PANTHER" id="PTHR11106:SF27">
    <property type="entry name" value="MACRO DOMAIN-CONTAINING PROTEIN"/>
    <property type="match status" value="1"/>
</dbReference>
<evidence type="ECO:0000313" key="2">
    <source>
        <dbReference type="EMBL" id="GGN90815.1"/>
    </source>
</evidence>
<proteinExistence type="predicted"/>
<dbReference type="Pfam" id="PF01661">
    <property type="entry name" value="Macro"/>
    <property type="match status" value="1"/>
</dbReference>
<dbReference type="PANTHER" id="PTHR11106">
    <property type="entry name" value="GANGLIOSIDE INDUCED DIFFERENTIATION ASSOCIATED PROTEIN 2-RELATED"/>
    <property type="match status" value="1"/>
</dbReference>
<dbReference type="EMBL" id="BMLN01000001">
    <property type="protein sequence ID" value="GGN90815.1"/>
    <property type="molecule type" value="Genomic_DNA"/>
</dbReference>
<feature type="domain" description="Macro" evidence="1">
    <location>
        <begin position="1"/>
        <end position="186"/>
    </location>
</feature>
<keyword evidence="3" id="KW-1185">Reference proteome</keyword>
<dbReference type="InterPro" id="IPR002589">
    <property type="entry name" value="Macro_dom"/>
</dbReference>
<protein>
    <submittedName>
        <fullName evidence="2">Macro domain-containing protein</fullName>
    </submittedName>
</protein>
<dbReference type="Proteomes" id="UP000606653">
    <property type="component" value="Unassembled WGS sequence"/>
</dbReference>